<dbReference type="Proteomes" id="UP000636800">
    <property type="component" value="Chromosome 5"/>
</dbReference>
<comment type="caution">
    <text evidence="1">The sequence shown here is derived from an EMBL/GenBank/DDBJ whole genome shotgun (WGS) entry which is preliminary data.</text>
</comment>
<evidence type="ECO:0000313" key="2">
    <source>
        <dbReference type="Proteomes" id="UP000636800"/>
    </source>
</evidence>
<dbReference type="OrthoDB" id="8904098at2759"/>
<name>A0A835V1C1_VANPL</name>
<dbReference type="EMBL" id="JADCNL010000005">
    <property type="protein sequence ID" value="KAG0480100.1"/>
    <property type="molecule type" value="Genomic_DNA"/>
</dbReference>
<sequence length="162" mass="17790">MQQASGVDQQLHQPWIPPAAMPYPGSTMLMQHPMVPPPPPQFLPPHFFNPTSRCTAAISCTSTAVSSPNDGTAETGNNAEVALQALNGTIIGKQTAELSWGRNPATTKQSYHHINNECSIENNEIKERISLKLHLIQEGVYNVLNSNINNENFDLDKKLFSV</sequence>
<organism evidence="1 2">
    <name type="scientific">Vanilla planifolia</name>
    <name type="common">Vanilla</name>
    <dbReference type="NCBI Taxonomy" id="51239"/>
    <lineage>
        <taxon>Eukaryota</taxon>
        <taxon>Viridiplantae</taxon>
        <taxon>Streptophyta</taxon>
        <taxon>Embryophyta</taxon>
        <taxon>Tracheophyta</taxon>
        <taxon>Spermatophyta</taxon>
        <taxon>Magnoliopsida</taxon>
        <taxon>Liliopsida</taxon>
        <taxon>Asparagales</taxon>
        <taxon>Orchidaceae</taxon>
        <taxon>Vanilloideae</taxon>
        <taxon>Vanilleae</taxon>
        <taxon>Vanilla</taxon>
    </lineage>
</organism>
<proteinExistence type="predicted"/>
<gene>
    <name evidence="1" type="ORF">HPP92_010958</name>
</gene>
<protein>
    <submittedName>
        <fullName evidence="1">Uncharacterized protein</fullName>
    </submittedName>
</protein>
<keyword evidence="2" id="KW-1185">Reference proteome</keyword>
<dbReference type="AlphaFoldDB" id="A0A835V1C1"/>
<reference evidence="1 2" key="1">
    <citation type="journal article" date="2020" name="Nat. Food">
        <title>A phased Vanilla planifolia genome enables genetic improvement of flavour and production.</title>
        <authorList>
            <person name="Hasing T."/>
            <person name="Tang H."/>
            <person name="Brym M."/>
            <person name="Khazi F."/>
            <person name="Huang T."/>
            <person name="Chambers A.H."/>
        </authorList>
    </citation>
    <scope>NUCLEOTIDE SEQUENCE [LARGE SCALE GENOMIC DNA]</scope>
    <source>
        <tissue evidence="1">Leaf</tissue>
    </source>
</reference>
<evidence type="ECO:0000313" key="1">
    <source>
        <dbReference type="EMBL" id="KAG0480100.1"/>
    </source>
</evidence>
<accession>A0A835V1C1</accession>